<evidence type="ECO:0000313" key="2">
    <source>
        <dbReference type="EMBL" id="SHI42966.1"/>
    </source>
</evidence>
<organism evidence="2 3">
    <name type="scientific">Flavobacterium terrae</name>
    <dbReference type="NCBI Taxonomy" id="415425"/>
    <lineage>
        <taxon>Bacteria</taxon>
        <taxon>Pseudomonadati</taxon>
        <taxon>Bacteroidota</taxon>
        <taxon>Flavobacteriia</taxon>
        <taxon>Flavobacteriales</taxon>
        <taxon>Flavobacteriaceae</taxon>
        <taxon>Flavobacterium</taxon>
    </lineage>
</organism>
<dbReference type="RefSeq" id="WP_073308316.1">
    <property type="nucleotide sequence ID" value="NZ_FQZI01000001.1"/>
</dbReference>
<feature type="transmembrane region" description="Helical" evidence="1">
    <location>
        <begin position="16"/>
        <end position="40"/>
    </location>
</feature>
<evidence type="ECO:0000256" key="1">
    <source>
        <dbReference type="SAM" id="Phobius"/>
    </source>
</evidence>
<keyword evidence="3" id="KW-1185">Reference proteome</keyword>
<feature type="transmembrane region" description="Helical" evidence="1">
    <location>
        <begin position="72"/>
        <end position="91"/>
    </location>
</feature>
<proteinExistence type="predicted"/>
<dbReference type="STRING" id="415425.SAMN05444363_0524"/>
<accession>A0A1M6B2N5</accession>
<evidence type="ECO:0000313" key="3">
    <source>
        <dbReference type="Proteomes" id="UP000184488"/>
    </source>
</evidence>
<reference evidence="3" key="1">
    <citation type="submission" date="2016-11" db="EMBL/GenBank/DDBJ databases">
        <authorList>
            <person name="Varghese N."/>
            <person name="Submissions S."/>
        </authorList>
    </citation>
    <scope>NUCLEOTIDE SEQUENCE [LARGE SCALE GENOMIC DNA]</scope>
    <source>
        <strain evidence="3">DSM 18829</strain>
    </source>
</reference>
<name>A0A1M6B2N5_9FLAO</name>
<dbReference type="EMBL" id="FQZI01000001">
    <property type="protein sequence ID" value="SHI42966.1"/>
    <property type="molecule type" value="Genomic_DNA"/>
</dbReference>
<gene>
    <name evidence="2" type="ORF">SAMN05444363_0524</name>
</gene>
<sequence>MKTILHLPHLNSKIDILLTTLGLSVFSMLVINIIITFFCIQDLIKYTDLETISFTVKEGFYYVNEYKIEASIAFNFVGVIFLWVVMLWHTLKTVNKTIASFLL</sequence>
<keyword evidence="1" id="KW-0472">Membrane</keyword>
<protein>
    <submittedName>
        <fullName evidence="2">Uncharacterized protein</fullName>
    </submittedName>
</protein>
<keyword evidence="1" id="KW-0812">Transmembrane</keyword>
<keyword evidence="1" id="KW-1133">Transmembrane helix</keyword>
<dbReference type="AlphaFoldDB" id="A0A1M6B2N5"/>
<dbReference type="Proteomes" id="UP000184488">
    <property type="component" value="Unassembled WGS sequence"/>
</dbReference>